<evidence type="ECO:0000313" key="2">
    <source>
        <dbReference type="EMBL" id="KAF9487276.1"/>
    </source>
</evidence>
<protein>
    <submittedName>
        <fullName evidence="3">Uncharacterized protein</fullName>
    </submittedName>
</protein>
<dbReference type="OrthoDB" id="687730at2759"/>
<organism evidence="3 4">
    <name type="scientific">Pleurotus eryngii</name>
    <name type="common">Boletus of the steppes</name>
    <dbReference type="NCBI Taxonomy" id="5323"/>
    <lineage>
        <taxon>Eukaryota</taxon>
        <taxon>Fungi</taxon>
        <taxon>Dikarya</taxon>
        <taxon>Basidiomycota</taxon>
        <taxon>Agaricomycotina</taxon>
        <taxon>Agaricomycetes</taxon>
        <taxon>Agaricomycetidae</taxon>
        <taxon>Agaricales</taxon>
        <taxon>Pleurotineae</taxon>
        <taxon>Pleurotaceae</taxon>
        <taxon>Pleurotus</taxon>
    </lineage>
</organism>
<evidence type="ECO:0000256" key="1">
    <source>
        <dbReference type="SAM" id="MobiDB-lite"/>
    </source>
</evidence>
<feature type="region of interest" description="Disordered" evidence="1">
    <location>
        <begin position="1"/>
        <end position="66"/>
    </location>
</feature>
<gene>
    <name evidence="3" type="ORF">BDN71DRAFT_1510620</name>
    <name evidence="2" type="ORF">BDN71DRAFT_1514125</name>
</gene>
<proteinExistence type="predicted"/>
<dbReference type="Proteomes" id="UP000807025">
    <property type="component" value="Unassembled WGS sequence"/>
</dbReference>
<sequence>MSEVHDTLGGLLLSNLPPYPLVRPLQPSDVPTPEPEPEVHPAIPPTALSDYKPNSTRPKPASPPMSTRVRFIHFNRHSSQSEQPDDEMMTTLGRARTPEPANLGMGSDLFTDAKHPPQYAQSTELLDALNSHLLLLSNQPTATVASALAARDIQMPAKSDTEKATLEQLMTEWKKNVNGQWSSTCEEWSEEQARLAKARNGMRMFSRSTRSLPLSTS</sequence>
<keyword evidence="4" id="KW-1185">Reference proteome</keyword>
<dbReference type="AlphaFoldDB" id="A0A9P5ZQ71"/>
<comment type="caution">
    <text evidence="3">The sequence shown here is derived from an EMBL/GenBank/DDBJ whole genome shotgun (WGS) entry which is preliminary data.</text>
</comment>
<accession>A0A9P5ZQ71</accession>
<name>A0A9P5ZQ71_PLEER</name>
<dbReference type="EMBL" id="MU154625">
    <property type="protein sequence ID" value="KAF9491158.1"/>
    <property type="molecule type" value="Genomic_DNA"/>
</dbReference>
<dbReference type="EMBL" id="MU154795">
    <property type="protein sequence ID" value="KAF9487276.1"/>
    <property type="molecule type" value="Genomic_DNA"/>
</dbReference>
<evidence type="ECO:0000313" key="3">
    <source>
        <dbReference type="EMBL" id="KAF9491158.1"/>
    </source>
</evidence>
<reference evidence="3" key="1">
    <citation type="submission" date="2020-11" db="EMBL/GenBank/DDBJ databases">
        <authorList>
            <consortium name="DOE Joint Genome Institute"/>
            <person name="Ahrendt S."/>
            <person name="Riley R."/>
            <person name="Andreopoulos W."/>
            <person name="Labutti K."/>
            <person name="Pangilinan J."/>
            <person name="Ruiz-Duenas F.J."/>
            <person name="Barrasa J.M."/>
            <person name="Sanchez-Garcia M."/>
            <person name="Camarero S."/>
            <person name="Miyauchi S."/>
            <person name="Serrano A."/>
            <person name="Linde D."/>
            <person name="Babiker R."/>
            <person name="Drula E."/>
            <person name="Ayuso-Fernandez I."/>
            <person name="Pacheco R."/>
            <person name="Padilla G."/>
            <person name="Ferreira P."/>
            <person name="Barriuso J."/>
            <person name="Kellner H."/>
            <person name="Castanera R."/>
            <person name="Alfaro M."/>
            <person name="Ramirez L."/>
            <person name="Pisabarro A.G."/>
            <person name="Kuo A."/>
            <person name="Tritt A."/>
            <person name="Lipzen A."/>
            <person name="He G."/>
            <person name="Yan M."/>
            <person name="Ng V."/>
            <person name="Cullen D."/>
            <person name="Martin F."/>
            <person name="Rosso M.-N."/>
            <person name="Henrissat B."/>
            <person name="Hibbett D."/>
            <person name="Martinez A.T."/>
            <person name="Grigoriev I.V."/>
        </authorList>
    </citation>
    <scope>NUCLEOTIDE SEQUENCE</scope>
    <source>
        <strain evidence="3">ATCC 90797</strain>
    </source>
</reference>
<evidence type="ECO:0000313" key="4">
    <source>
        <dbReference type="Proteomes" id="UP000807025"/>
    </source>
</evidence>